<organism evidence="3 4">
    <name type="scientific">Cephaloticoccus capnophilus</name>
    <dbReference type="NCBI Taxonomy" id="1548208"/>
    <lineage>
        <taxon>Bacteria</taxon>
        <taxon>Pseudomonadati</taxon>
        <taxon>Verrucomicrobiota</taxon>
        <taxon>Opitutia</taxon>
        <taxon>Opitutales</taxon>
        <taxon>Opitutaceae</taxon>
        <taxon>Cephaloticoccus</taxon>
    </lineage>
</organism>
<feature type="signal peptide" evidence="2">
    <location>
        <begin position="1"/>
        <end position="21"/>
    </location>
</feature>
<evidence type="ECO:0000256" key="1">
    <source>
        <dbReference type="ARBA" id="ARBA00022729"/>
    </source>
</evidence>
<feature type="chain" id="PRO_5007299406" description="PEP-CTERM protein-sorting domain-containing protein" evidence="2">
    <location>
        <begin position="22"/>
        <end position="1241"/>
    </location>
</feature>
<evidence type="ECO:0000313" key="3">
    <source>
        <dbReference type="EMBL" id="KXU37114.1"/>
    </source>
</evidence>
<keyword evidence="1 2" id="KW-0732">Signal</keyword>
<dbReference type="EMBL" id="LSZP01000014">
    <property type="protein sequence ID" value="KXU37114.1"/>
    <property type="molecule type" value="Genomic_DNA"/>
</dbReference>
<dbReference type="Proteomes" id="UP000071392">
    <property type="component" value="Unassembled WGS sequence"/>
</dbReference>
<evidence type="ECO:0000313" key="4">
    <source>
        <dbReference type="Proteomes" id="UP000071392"/>
    </source>
</evidence>
<dbReference type="NCBIfam" id="TIGR02601">
    <property type="entry name" value="autotrns_rpt"/>
    <property type="match status" value="1"/>
</dbReference>
<evidence type="ECO:0008006" key="5">
    <source>
        <dbReference type="Google" id="ProtNLM"/>
    </source>
</evidence>
<dbReference type="AlphaFoldDB" id="A0A139SRH9"/>
<evidence type="ECO:0000256" key="2">
    <source>
        <dbReference type="SAM" id="SignalP"/>
    </source>
</evidence>
<name>A0A139SRH9_9BACT</name>
<dbReference type="InterPro" id="IPR013425">
    <property type="entry name" value="Autotrns_rpt"/>
</dbReference>
<sequence length="1241" mass="130369">MAFACASGFVFGLFGVSTVTAQILPPSGVTTYHWDRGAGTNNWEDGANWYNSTSAFDNQVPVSNADLVFGNKPSGTDAQTVILPAGDTAVRSIWFEAGRDYTLQGFGGTFILGAGLEDGGRLVTVLDGGLPANRYTIGQRISLAPADAGNPAKTFEIANYSTDSVLSFLGSINLRGHSLRVTGTGVTYFRESITLSNGSVLSTVASSTTDPTILMIGNIILPGLAATAQFTVGSNTLVIRDGFSSTSVGISTTVQSGGSISMRSGDHLMGTTFLSGLGLVRQAGAAPIGALYADGPTDISTQNSAVITLVADTAFGARSGRSDGLIIRQRIVGAGSSGFTKLGSGLIYLPSSAKQGTQGNQASQWTGATAINGGVLRVGLETNDWWAGLSLASTPLQFNGGILEFRAPDSDPTPPFGMTLGTGAGQVQWLGDGGFSSAAVSDTVTLNGGNSLTWGSGFFVPTGSKLLLSSRYATGEITFTNEIDLGSQLREVRVERGVRSTDAQGNPVENARARMTGALSGTGGGILKTGLGLLWLSSSQNSYSGPTVIREGALRGNIPISSNIELDGGVLALDTNFTRSRFGPNGRIIWQGSGGFAAYGFDRLVQIDNETTSEIVWGSNSFVQAGQELRFGHYTADAAVIWDRVLNFGDAMRTIRVERGQALRGGAPNLTDVIFNRELRNSTKAGGLRLVGDGRAELTADNIALDSDVLEISGAELALVNSNARLGPVGNIALSEGGRFAIRNHGFGDSLGSYDSAQVADTTKVTFNTGTLRYDGRRNEGLLNIFWDLPSVETIGDVVLESGANEIRIHHNMPATGNASYTQLEIGEFKRASSSRATLDLTSNADVTGATASLYTYSATGKVRLSAAATTLSEHMIGGINPWATINGTDWASTDASNANYIANFANYTTGTQHTGNYMPGATVAETNFGIVTLNSLRLAAWSNGSATGSHRATLNGALTLSSGGILANGAVSGISTIAGTGTITTAASRPLYTHAYGNGLQFTGFTSVIGGIDWVKAGPSPLYYNGPTTSQIGSLYIHQGRFELNNGTLNTGANGQVYIGDGAGRDELRILGGTDRLSSRPKVTLRGTPYGRGAEFGAAEDQATLALVNGASQGLRELHIIDRGTIDFRNGTVASPNRLFLDLLTFNNSGAQLFVRGWHEYEDFLLIKKTAYDPDRWSDLLSQVFFDGYSLDYKLLLKDYNADYYEITPWGVFPEPSTYGALLAAAGIALVAWRKKRAAR</sequence>
<proteinExistence type="predicted"/>
<protein>
    <recommendedName>
        <fullName evidence="5">PEP-CTERM protein-sorting domain-containing protein</fullName>
    </recommendedName>
</protein>
<gene>
    <name evidence="3" type="ORF">AXK12_02215</name>
</gene>
<accession>A0A139SRH9</accession>
<keyword evidence="4" id="KW-1185">Reference proteome</keyword>
<comment type="caution">
    <text evidence="3">The sequence shown here is derived from an EMBL/GenBank/DDBJ whole genome shotgun (WGS) entry which is preliminary data.</text>
</comment>
<reference evidence="3 4" key="1">
    <citation type="submission" date="2016-02" db="EMBL/GenBank/DDBJ databases">
        <authorList>
            <person name="Wen L."/>
            <person name="He K."/>
            <person name="Yang H."/>
        </authorList>
    </citation>
    <scope>NUCLEOTIDE SEQUENCE [LARGE SCALE GENOMIC DNA]</scope>
    <source>
        <strain evidence="3 4">CV41</strain>
    </source>
</reference>